<feature type="compositionally biased region" description="Low complexity" evidence="9">
    <location>
        <begin position="867"/>
        <end position="879"/>
    </location>
</feature>
<feature type="compositionally biased region" description="Basic residues" evidence="9">
    <location>
        <begin position="649"/>
        <end position="668"/>
    </location>
</feature>
<feature type="region of interest" description="Disordered" evidence="9">
    <location>
        <begin position="583"/>
        <end position="879"/>
    </location>
</feature>
<feature type="compositionally biased region" description="Pro residues" evidence="9">
    <location>
        <begin position="590"/>
        <end position="606"/>
    </location>
</feature>
<feature type="compositionally biased region" description="Basic and acidic residues" evidence="9">
    <location>
        <begin position="448"/>
        <end position="458"/>
    </location>
</feature>
<dbReference type="InterPro" id="IPR009072">
    <property type="entry name" value="Histone-fold"/>
</dbReference>
<dbReference type="Gene3D" id="3.30.40.10">
    <property type="entry name" value="Zinc/RING finger domain, C3HC4 (zinc finger)"/>
    <property type="match status" value="1"/>
</dbReference>
<evidence type="ECO:0000256" key="9">
    <source>
        <dbReference type="SAM" id="MobiDB-lite"/>
    </source>
</evidence>
<feature type="region of interest" description="Disordered" evidence="9">
    <location>
        <begin position="219"/>
        <end position="261"/>
    </location>
</feature>
<sequence>MSDLEPWTRQLLSVIVSQLCKTIGWHSISTTCLQILVDILHRYLKQLGTTVHDYSEHYNHTLPALEELSLALNDMGINVEDLKEYIDYISPITIKEKVPRYPLEKKSNLNFLKPGSREVVTRPVHIHEHLPAMHPELSEDYCTATPSQDSNLNIENSSSLPNLSNVAAGSSTGSTYKKPGDVEMPMANNKHVRRIISEEIGRPLRELSCVMMTTSGFLSPAKEGKAPEARVPKPLSNYTNNIINNTNNTNKNNNNNLSNHNNVAASQQSVHVTALSEVKTEKSEHKKHSHLKSSKSSDRKIREDVHHNGHTIADESRAKKHSAVKEVSKQKAFKVSHSKSNENHEFVPRPPKPEKVKMPAPPSPVEPKVATSKPRPEKVERAPPPPAPIVEVSEMHVEKLPTEPNKSKLNIFKRFTKPKEERVDSPPAHPKNNHCDKNAQINECIEAVVKRSREKGEPNAHVSRAVVEPQPPLPSSAEEPTHEFHLPPSAGASGKHLKRKKKPKVHDARPNNKRPKLNHETLPPRASPPPQPCAVEKAPKSVTEPEPPPYSFFTQLQNTPGLMPPSLSSNLLIPRFTPFMNFSKIGDPNGPHPEMPNLPLPPPTLMQPPSAESNHKMAPPASVPSTLKKGVPDEKKMENEVAPVLSDKKLKKKLKKDKKEKEKKKREKKERLKKERLEKKDLKKLKLKKEKLKKKRKLAAAAVEQKQRQPVEDTSVPKIKLKLNSGSSPQLSPSAGAGTGTSGGTQSPKIVIKPVLKPAEETLNAAASGGGADAQPAHRRDERESSPELAKIVYMAKPPKQKGSSSKSSSANVSVASTSAAAQHLNNPLKPEPTIAPITLLKSGNEKNVKIKSKQPKEKSKSKKNKVAAAAAASAAPAKPKPTGFYYDADGKQVWVCPACGGQDDGTPMIGCDGGCDAWYHWECVGIKSPPNAADWYCKSCVSS</sequence>
<proteinExistence type="predicted"/>
<feature type="compositionally biased region" description="Basic and acidic residues" evidence="9">
    <location>
        <begin position="630"/>
        <end position="639"/>
    </location>
</feature>
<dbReference type="InterPro" id="IPR001965">
    <property type="entry name" value="Znf_PHD"/>
</dbReference>
<dbReference type="InterPro" id="IPR011011">
    <property type="entry name" value="Znf_FYVE_PHD"/>
</dbReference>
<dbReference type="SMART" id="SM00249">
    <property type="entry name" value="PHD"/>
    <property type="match status" value="1"/>
</dbReference>
<comment type="caution">
    <text evidence="11">The sequence shown here is derived from an EMBL/GenBank/DDBJ whole genome shotgun (WGS) entry which is preliminary data.</text>
</comment>
<feature type="compositionally biased region" description="Basic and acidic residues" evidence="9">
    <location>
        <begin position="844"/>
        <end position="859"/>
    </location>
</feature>
<dbReference type="PROSITE" id="PS01359">
    <property type="entry name" value="ZF_PHD_1"/>
    <property type="match status" value="1"/>
</dbReference>
<dbReference type="GO" id="GO:0002039">
    <property type="term" value="F:p53 binding"/>
    <property type="evidence" value="ECO:0007669"/>
    <property type="project" value="TreeGrafter"/>
</dbReference>
<comment type="subcellular location">
    <subcellularLocation>
        <location evidence="1">Nucleus</location>
    </subcellularLocation>
</comment>
<keyword evidence="2" id="KW-0479">Metal-binding</keyword>
<dbReference type="SUPFAM" id="SSF57903">
    <property type="entry name" value="FYVE/PHD zinc finger"/>
    <property type="match status" value="1"/>
</dbReference>
<keyword evidence="4" id="KW-0862">Zinc</keyword>
<feature type="region of interest" description="Disordered" evidence="9">
    <location>
        <begin position="276"/>
        <end position="557"/>
    </location>
</feature>
<evidence type="ECO:0000256" key="5">
    <source>
        <dbReference type="ARBA" id="ARBA00023015"/>
    </source>
</evidence>
<keyword evidence="3 8" id="KW-0863">Zinc-finger</keyword>
<dbReference type="Gene3D" id="1.10.20.10">
    <property type="entry name" value="Histone, subunit A"/>
    <property type="match status" value="1"/>
</dbReference>
<feature type="compositionally biased region" description="Polar residues" evidence="9">
    <location>
        <begin position="724"/>
        <end position="733"/>
    </location>
</feature>
<dbReference type="GO" id="GO:0046982">
    <property type="term" value="F:protein heterodimerization activity"/>
    <property type="evidence" value="ECO:0007669"/>
    <property type="project" value="InterPro"/>
</dbReference>
<feature type="compositionally biased region" description="Basic residues" evidence="9">
    <location>
        <begin position="682"/>
        <end position="698"/>
    </location>
</feature>
<feature type="compositionally biased region" description="Low complexity" evidence="9">
    <location>
        <begin position="237"/>
        <end position="261"/>
    </location>
</feature>
<evidence type="ECO:0000256" key="7">
    <source>
        <dbReference type="ARBA" id="ARBA00023242"/>
    </source>
</evidence>
<dbReference type="GO" id="GO:0008270">
    <property type="term" value="F:zinc ion binding"/>
    <property type="evidence" value="ECO:0007669"/>
    <property type="project" value="UniProtKB-KW"/>
</dbReference>
<feature type="compositionally biased region" description="Basic and acidic residues" evidence="9">
    <location>
        <begin position="339"/>
        <end position="357"/>
    </location>
</feature>
<evidence type="ECO:0000256" key="3">
    <source>
        <dbReference type="ARBA" id="ARBA00022771"/>
    </source>
</evidence>
<dbReference type="GO" id="GO:0005669">
    <property type="term" value="C:transcription factor TFIID complex"/>
    <property type="evidence" value="ECO:0007669"/>
    <property type="project" value="TreeGrafter"/>
</dbReference>
<keyword evidence="6" id="KW-0804">Transcription</keyword>
<dbReference type="InterPro" id="IPR013083">
    <property type="entry name" value="Znf_RING/FYVE/PHD"/>
</dbReference>
<feature type="compositionally biased region" description="Basic and acidic residues" evidence="9">
    <location>
        <begin position="222"/>
        <end position="231"/>
    </location>
</feature>
<evidence type="ECO:0000313" key="12">
    <source>
        <dbReference type="Proteomes" id="UP001367676"/>
    </source>
</evidence>
<accession>A0AAN9TWI0</accession>
<dbReference type="InterPro" id="IPR019786">
    <property type="entry name" value="Zinc_finger_PHD-type_CS"/>
</dbReference>
<reference evidence="11 12" key="1">
    <citation type="submission" date="2024-03" db="EMBL/GenBank/DDBJ databases">
        <title>Adaptation during the transition from Ophiocordyceps entomopathogen to insect associate is accompanied by gene loss and intensified selection.</title>
        <authorList>
            <person name="Ward C.M."/>
            <person name="Onetto C.A."/>
            <person name="Borneman A.R."/>
        </authorList>
    </citation>
    <scope>NUCLEOTIDE SEQUENCE [LARGE SCALE GENOMIC DNA]</scope>
    <source>
        <strain evidence="11">AWRI1</strain>
        <tissue evidence="11">Single Adult Female</tissue>
    </source>
</reference>
<dbReference type="AlphaFoldDB" id="A0AAN9TWI0"/>
<dbReference type="PANTHER" id="PTHR46452:SF1">
    <property type="entry name" value="TRANSCRIPTION INITIATION FACTOR TFIID SUBUNIT 3"/>
    <property type="match status" value="1"/>
</dbReference>
<gene>
    <name evidence="11" type="ORF">V9T40_004519</name>
</gene>
<keyword evidence="12" id="KW-1185">Reference proteome</keyword>
<dbReference type="InterPro" id="IPR006565">
    <property type="entry name" value="BTP"/>
</dbReference>
<evidence type="ECO:0000256" key="8">
    <source>
        <dbReference type="PROSITE-ProRule" id="PRU00146"/>
    </source>
</evidence>
<dbReference type="SMART" id="SM00576">
    <property type="entry name" value="BTP"/>
    <property type="match status" value="1"/>
</dbReference>
<feature type="domain" description="PHD-type" evidence="10">
    <location>
        <begin position="894"/>
        <end position="944"/>
    </location>
</feature>
<dbReference type="PROSITE" id="PS50016">
    <property type="entry name" value="ZF_PHD_2"/>
    <property type="match status" value="1"/>
</dbReference>
<keyword evidence="7" id="KW-0539">Nucleus</keyword>
<organism evidence="11 12">
    <name type="scientific">Parthenolecanium corni</name>
    <dbReference type="NCBI Taxonomy" id="536013"/>
    <lineage>
        <taxon>Eukaryota</taxon>
        <taxon>Metazoa</taxon>
        <taxon>Ecdysozoa</taxon>
        <taxon>Arthropoda</taxon>
        <taxon>Hexapoda</taxon>
        <taxon>Insecta</taxon>
        <taxon>Pterygota</taxon>
        <taxon>Neoptera</taxon>
        <taxon>Paraneoptera</taxon>
        <taxon>Hemiptera</taxon>
        <taxon>Sternorrhyncha</taxon>
        <taxon>Coccoidea</taxon>
        <taxon>Coccidae</taxon>
        <taxon>Parthenolecanium</taxon>
    </lineage>
</organism>
<protein>
    <recommendedName>
        <fullName evidence="10">PHD-type domain-containing protein</fullName>
    </recommendedName>
</protein>
<evidence type="ECO:0000256" key="2">
    <source>
        <dbReference type="ARBA" id="ARBA00022723"/>
    </source>
</evidence>
<feature type="compositionally biased region" description="Basic and acidic residues" evidence="9">
    <location>
        <begin position="295"/>
        <end position="329"/>
    </location>
</feature>
<dbReference type="PANTHER" id="PTHR46452">
    <property type="entry name" value="TRANSCRIPTION INITIATION FACTOR TFIID SUBUNIT 3"/>
    <property type="match status" value="1"/>
</dbReference>
<keyword evidence="5" id="KW-0805">Transcription regulation</keyword>
<evidence type="ECO:0000256" key="1">
    <source>
        <dbReference type="ARBA" id="ARBA00004123"/>
    </source>
</evidence>
<dbReference type="InterPro" id="IPR019787">
    <property type="entry name" value="Znf_PHD-finger"/>
</dbReference>
<dbReference type="Pfam" id="PF00628">
    <property type="entry name" value="PHD"/>
    <property type="match status" value="1"/>
</dbReference>
<evidence type="ECO:0000256" key="4">
    <source>
        <dbReference type="ARBA" id="ARBA00022833"/>
    </source>
</evidence>
<evidence type="ECO:0000256" key="6">
    <source>
        <dbReference type="ARBA" id="ARBA00023163"/>
    </source>
</evidence>
<evidence type="ECO:0000259" key="10">
    <source>
        <dbReference type="PROSITE" id="PS50016"/>
    </source>
</evidence>
<dbReference type="EMBL" id="JBBCAQ010000004">
    <property type="protein sequence ID" value="KAK7604246.1"/>
    <property type="molecule type" value="Genomic_DNA"/>
</dbReference>
<evidence type="ECO:0000313" key="11">
    <source>
        <dbReference type="EMBL" id="KAK7604246.1"/>
    </source>
</evidence>
<feature type="compositionally biased region" description="Polar residues" evidence="9">
    <location>
        <begin position="155"/>
        <end position="175"/>
    </location>
</feature>
<dbReference type="Pfam" id="PF07524">
    <property type="entry name" value="Bromo_TP"/>
    <property type="match status" value="1"/>
</dbReference>
<dbReference type="Proteomes" id="UP001367676">
    <property type="component" value="Unassembled WGS sequence"/>
</dbReference>
<feature type="compositionally biased region" description="Basic and acidic residues" evidence="9">
    <location>
        <begin position="776"/>
        <end position="786"/>
    </location>
</feature>
<feature type="compositionally biased region" description="Low complexity" evidence="9">
    <location>
        <begin position="804"/>
        <end position="822"/>
    </location>
</feature>
<feature type="compositionally biased region" description="Basic and acidic residues" evidence="9">
    <location>
        <begin position="669"/>
        <end position="681"/>
    </location>
</feature>
<name>A0AAN9TWI0_9HEMI</name>
<feature type="compositionally biased region" description="Basic residues" evidence="9">
    <location>
        <begin position="495"/>
        <end position="504"/>
    </location>
</feature>
<dbReference type="GO" id="GO:0045944">
    <property type="term" value="P:positive regulation of transcription by RNA polymerase II"/>
    <property type="evidence" value="ECO:0007669"/>
    <property type="project" value="TreeGrafter"/>
</dbReference>
<feature type="region of interest" description="Disordered" evidence="9">
    <location>
        <begin position="155"/>
        <end position="183"/>
    </location>
</feature>
<dbReference type="CDD" id="cd15522">
    <property type="entry name" value="PHD_TAF3"/>
    <property type="match status" value="1"/>
</dbReference>